<feature type="coiled-coil region" evidence="11">
    <location>
        <begin position="554"/>
        <end position="590"/>
    </location>
</feature>
<evidence type="ECO:0000256" key="1">
    <source>
        <dbReference type="ARBA" id="ARBA00000851"/>
    </source>
</evidence>
<dbReference type="InterPro" id="IPR004473">
    <property type="entry name" value="Restrct_endonuc_typeI_HsdR"/>
</dbReference>
<evidence type="ECO:0000256" key="10">
    <source>
        <dbReference type="RuleBase" id="RU364115"/>
    </source>
</evidence>
<feature type="domain" description="Helicase ATP-binding" evidence="12">
    <location>
        <begin position="286"/>
        <end position="446"/>
    </location>
</feature>
<keyword evidence="7 10" id="KW-0378">Hydrolase</keyword>
<dbReference type="SUPFAM" id="SSF52540">
    <property type="entry name" value="P-loop containing nucleoside triphosphate hydrolases"/>
    <property type="match status" value="2"/>
</dbReference>
<comment type="function">
    <text evidence="10">Subunit R is required for both nuclease and ATPase activities, but not for modification.</text>
</comment>
<evidence type="ECO:0000256" key="9">
    <source>
        <dbReference type="ARBA" id="ARBA00023125"/>
    </source>
</evidence>
<evidence type="ECO:0000256" key="11">
    <source>
        <dbReference type="SAM" id="Coils"/>
    </source>
</evidence>
<evidence type="ECO:0000256" key="4">
    <source>
        <dbReference type="ARBA" id="ARBA00022741"/>
    </source>
</evidence>
<dbReference type="GO" id="GO:0009035">
    <property type="term" value="F:type I site-specific deoxyribonuclease activity"/>
    <property type="evidence" value="ECO:0007669"/>
    <property type="project" value="UniProtKB-EC"/>
</dbReference>
<evidence type="ECO:0000256" key="8">
    <source>
        <dbReference type="ARBA" id="ARBA00022840"/>
    </source>
</evidence>
<accession>A0A0G1AA85</accession>
<dbReference type="Gene3D" id="3.90.1570.50">
    <property type="match status" value="1"/>
</dbReference>
<dbReference type="Pfam" id="PF04313">
    <property type="entry name" value="HSDR_N"/>
    <property type="match status" value="1"/>
</dbReference>
<dbReference type="EMBL" id="LCBY01000021">
    <property type="protein sequence ID" value="KKS22188.1"/>
    <property type="molecule type" value="Genomic_DNA"/>
</dbReference>
<dbReference type="InterPro" id="IPR040980">
    <property type="entry name" value="SWI2_SNF2"/>
</dbReference>
<evidence type="ECO:0000256" key="2">
    <source>
        <dbReference type="ARBA" id="ARBA00008598"/>
    </source>
</evidence>
<dbReference type="Pfam" id="PF22679">
    <property type="entry name" value="T1R_D3-like"/>
    <property type="match status" value="1"/>
</dbReference>
<keyword evidence="4 10" id="KW-0547">Nucleotide-binding</keyword>
<reference evidence="13 14" key="1">
    <citation type="journal article" date="2015" name="Nature">
        <title>rRNA introns, odd ribosomes, and small enigmatic genomes across a large radiation of phyla.</title>
        <authorList>
            <person name="Brown C.T."/>
            <person name="Hug L.A."/>
            <person name="Thomas B.C."/>
            <person name="Sharon I."/>
            <person name="Castelle C.J."/>
            <person name="Singh A."/>
            <person name="Wilkins M.J."/>
            <person name="Williams K.H."/>
            <person name="Banfield J.F."/>
        </authorList>
    </citation>
    <scope>NUCLEOTIDE SEQUENCE [LARGE SCALE GENOMIC DNA]</scope>
</reference>
<dbReference type="GO" id="GO:0005524">
    <property type="term" value="F:ATP binding"/>
    <property type="evidence" value="ECO:0007669"/>
    <property type="project" value="UniProtKB-KW"/>
</dbReference>
<dbReference type="InterPro" id="IPR027417">
    <property type="entry name" value="P-loop_NTPase"/>
</dbReference>
<dbReference type="InterPro" id="IPR007409">
    <property type="entry name" value="Restrct_endonuc_type1_HsdR_N"/>
</dbReference>
<dbReference type="EC" id="3.1.21.3" evidence="10"/>
<keyword evidence="3" id="KW-0540">Nuclease</keyword>
<sequence length="1043" mass="121470">MNMNQFSEDDLIEQTVIKLIKETWGNENCHINAFTDEEDAKLGREHRGEVVLKKYLLPALEKLNPTLPQESLERAINELTRDRSNTTLVKTNQEVYKLLKDGFSVSVKKEDGSTEPEKVNFFDFENPENNHFLCVSQFWVVGEMYTRRTDIVLFVNGIPLVLLELKASHKNLVNAYKDNLRDYKDTIPHLFWYNMGIVISNGIENKFGSLTAPFEYFTEWKKIEGEDENPKNDLATLIKGICEKRRLLDIIENFILFEDTNNGIKKIVPRYFQYYGVNRSFDRVLKRKELDGKLGVFWHTQGSGKSFAMVYLSQKVFRKIRGNFTFIIVTDREQLDGQAYGNFANVGAVYEKHVQAESIIDLKQLLREDHRQIFTTIQKFQFIDGAVSDRDDIIVMTDEAHRSQYDTFAQNMRKALPNASFIGFTGTPLMKQGEEKTRETFGDYVSVYNFGQSVKDGSTVPLYYENRVAKLENVNPQLEEELGKIMDYYEMNDEEEEKVEQEFSTFYHLITREDRLNAIARDIVQHFVGRGYDGKAMVILIDKKTTVRMYAKVKAEWERHLAKLRLDLSREENEIDQEKIREQIEKLEKVDMAVVVSQSQNEIADLEPFEIDMRPLRERILRENLEEEFKKDNSNLRIVFVCAMWLTGFDVLTLSTLYLDKPLKNHTLMQAIARANRVSEGKKNGTIVDYIGVFKNVEKALALYAATKTGDEEIIKSKDELLESLLNLLKQTKEMLKRLEIEIEVLLKAPNEQKLLLIDRYANKILEDQKKKQEFLNLSADLYSAYNSVLPDPSAEDYYEEVTAIRIIASRIRDVGAKSIDTSPVKRDLELLLDKSIKAGEYVVPHYKRVKDLSALDFDALHDFFYKLENKNLQVEALRDDLEKKIVEMMRKNKIRAKFMERLLAMLNLYNTGAHDIDQLFDDLVKLAQELSEEEQRSVKENLTEEELAIFDLLLKEQLSPDEREKVRKTAKELLAKLKQEKLVLDWREKEQTRAGVKTTISDILYDSLPEPTYTEKDCDIKGLEVYNFIFEHYIDAKNLAYN</sequence>
<dbReference type="Gene3D" id="3.40.50.300">
    <property type="entry name" value="P-loop containing nucleotide triphosphate hydrolases"/>
    <property type="match status" value="2"/>
</dbReference>
<keyword evidence="8 10" id="KW-0067">ATP-binding</keyword>
<comment type="similarity">
    <text evidence="2 10">Belongs to the HsdR family.</text>
</comment>
<evidence type="ECO:0000256" key="5">
    <source>
        <dbReference type="ARBA" id="ARBA00022747"/>
    </source>
</evidence>
<name>A0A0G1AA85_9BACT</name>
<evidence type="ECO:0000313" key="14">
    <source>
        <dbReference type="Proteomes" id="UP000034371"/>
    </source>
</evidence>
<dbReference type="CDD" id="cd18800">
    <property type="entry name" value="SF2_C_EcoR124I-like"/>
    <property type="match status" value="1"/>
</dbReference>
<gene>
    <name evidence="13" type="ORF">UU78_C0021G0008</name>
</gene>
<protein>
    <recommendedName>
        <fullName evidence="10">Type I restriction enzyme endonuclease subunit</fullName>
        <shortName evidence="10">R protein</shortName>
        <ecNumber evidence="10">3.1.21.3</ecNumber>
    </recommendedName>
</protein>
<dbReference type="InterPro" id="IPR021810">
    <property type="entry name" value="T1RH-like_C"/>
</dbReference>
<dbReference type="InterPro" id="IPR014001">
    <property type="entry name" value="Helicase_ATP-bd"/>
</dbReference>
<keyword evidence="5 10" id="KW-0680">Restriction system</keyword>
<comment type="subunit">
    <text evidence="10">The type I restriction/modification system is composed of three polypeptides R, M and S.</text>
</comment>
<dbReference type="InterPro" id="IPR051268">
    <property type="entry name" value="Type-I_R_enzyme_R_subunit"/>
</dbReference>
<evidence type="ECO:0000256" key="6">
    <source>
        <dbReference type="ARBA" id="ARBA00022759"/>
    </source>
</evidence>
<keyword evidence="6" id="KW-0255">Endonuclease</keyword>
<comment type="catalytic activity">
    <reaction evidence="1 10">
        <text>Endonucleolytic cleavage of DNA to give random double-stranded fragments with terminal 5'-phosphates, ATP is simultaneously hydrolyzed.</text>
        <dbReference type="EC" id="3.1.21.3"/>
    </reaction>
</comment>
<dbReference type="PATRIC" id="fig|1618487.3.peg.335"/>
<evidence type="ECO:0000259" key="12">
    <source>
        <dbReference type="PROSITE" id="PS51192"/>
    </source>
</evidence>
<dbReference type="InterPro" id="IPR055180">
    <property type="entry name" value="HsdR_RecA-like_helicase_dom_2"/>
</dbReference>
<dbReference type="Pfam" id="PF18766">
    <property type="entry name" value="SWI2_SNF2"/>
    <property type="match status" value="1"/>
</dbReference>
<keyword evidence="11" id="KW-0175">Coiled coil</keyword>
<dbReference type="GO" id="GO:0003677">
    <property type="term" value="F:DNA binding"/>
    <property type="evidence" value="ECO:0007669"/>
    <property type="project" value="UniProtKB-KW"/>
</dbReference>
<dbReference type="PROSITE" id="PS51192">
    <property type="entry name" value="HELICASE_ATP_BIND_1"/>
    <property type="match status" value="1"/>
</dbReference>
<evidence type="ECO:0000256" key="3">
    <source>
        <dbReference type="ARBA" id="ARBA00022722"/>
    </source>
</evidence>
<dbReference type="PANTHER" id="PTHR30195">
    <property type="entry name" value="TYPE I SITE-SPECIFIC DEOXYRIBONUCLEASE PROTEIN SUBUNIT M AND R"/>
    <property type="match status" value="1"/>
</dbReference>
<feature type="coiled-coil region" evidence="11">
    <location>
        <begin position="722"/>
        <end position="749"/>
    </location>
</feature>
<dbReference type="SMART" id="SM00487">
    <property type="entry name" value="DEXDc"/>
    <property type="match status" value="1"/>
</dbReference>
<keyword evidence="9 10" id="KW-0238">DNA-binding</keyword>
<comment type="caution">
    <text evidence="13">The sequence shown here is derived from an EMBL/GenBank/DDBJ whole genome shotgun (WGS) entry which is preliminary data.</text>
</comment>
<evidence type="ECO:0000256" key="7">
    <source>
        <dbReference type="ARBA" id="ARBA00022801"/>
    </source>
</evidence>
<dbReference type="PANTHER" id="PTHR30195:SF15">
    <property type="entry name" value="TYPE I RESTRICTION ENZYME HINDI ENDONUCLEASE SUBUNIT"/>
    <property type="match status" value="1"/>
</dbReference>
<evidence type="ECO:0000313" key="13">
    <source>
        <dbReference type="EMBL" id="KKS22188.1"/>
    </source>
</evidence>
<dbReference type="Proteomes" id="UP000034371">
    <property type="component" value="Unassembled WGS sequence"/>
</dbReference>
<dbReference type="GO" id="GO:0009307">
    <property type="term" value="P:DNA restriction-modification system"/>
    <property type="evidence" value="ECO:0007669"/>
    <property type="project" value="UniProtKB-KW"/>
</dbReference>
<dbReference type="CDD" id="cd18030">
    <property type="entry name" value="DEXHc_RE_I_HsdR"/>
    <property type="match status" value="1"/>
</dbReference>
<feature type="coiled-coil region" evidence="11">
    <location>
        <begin position="865"/>
        <end position="892"/>
    </location>
</feature>
<dbReference type="CDD" id="cd22332">
    <property type="entry name" value="HsdR_N"/>
    <property type="match status" value="1"/>
</dbReference>
<dbReference type="NCBIfam" id="TIGR00348">
    <property type="entry name" value="hsdR"/>
    <property type="match status" value="1"/>
</dbReference>
<proteinExistence type="inferred from homology"/>
<dbReference type="AlphaFoldDB" id="A0A0G1AA85"/>
<dbReference type="Pfam" id="PF11867">
    <property type="entry name" value="T1RH-like_C"/>
    <property type="match status" value="1"/>
</dbReference>
<organism evidence="13 14">
    <name type="scientific">Candidatus Roizmanbacteria bacterium GW2011_GWC2_41_7</name>
    <dbReference type="NCBI Taxonomy" id="1618487"/>
    <lineage>
        <taxon>Bacteria</taxon>
        <taxon>Candidatus Roizmaniibacteriota</taxon>
    </lineage>
</organism>